<organism evidence="2 3">
    <name type="scientific">Myodes glareolus</name>
    <name type="common">Bank vole</name>
    <name type="synonym">Clethrionomys glareolus</name>
    <dbReference type="NCBI Taxonomy" id="447135"/>
    <lineage>
        <taxon>Eukaryota</taxon>
        <taxon>Metazoa</taxon>
        <taxon>Chordata</taxon>
        <taxon>Craniata</taxon>
        <taxon>Vertebrata</taxon>
        <taxon>Euteleostomi</taxon>
        <taxon>Mammalia</taxon>
        <taxon>Eutheria</taxon>
        <taxon>Euarchontoglires</taxon>
        <taxon>Glires</taxon>
        <taxon>Rodentia</taxon>
        <taxon>Myomorpha</taxon>
        <taxon>Muroidea</taxon>
        <taxon>Cricetidae</taxon>
        <taxon>Arvicolinae</taxon>
        <taxon>Myodes</taxon>
    </lineage>
</organism>
<dbReference type="EMBL" id="JBBHLL010000001">
    <property type="protein sequence ID" value="KAK7836054.1"/>
    <property type="molecule type" value="Genomic_DNA"/>
</dbReference>
<sequence length="238" mass="27108">MKKENKNDITALDHNGVLFEMSTIQPEYLLSHTKANGDSTKEIEQNNDRVEEKEEGTKSSVLKVIGWLHRPSLKPHSEGSSEKPNLSLIKEREADDIMTKGRFHMEVEIEDIFPQVEELARDLRKEPPWQQEPLKNNFNPSSPRKDVCKLHQNDSGLSGRLLRLDRWQQLARLSFRRRLEKTVNGESLNRGDGEQGDSEWGDSKQETVNWGGGSEWGDSELGDSEQETVNGETVNGET</sequence>
<dbReference type="AlphaFoldDB" id="A0AAW0KBY7"/>
<feature type="compositionally biased region" description="Polar residues" evidence="1">
    <location>
        <begin position="133"/>
        <end position="142"/>
    </location>
</feature>
<accession>A0AAW0KBY7</accession>
<feature type="compositionally biased region" description="Basic and acidic residues" evidence="1">
    <location>
        <begin position="39"/>
        <end position="57"/>
    </location>
</feature>
<feature type="compositionally biased region" description="Acidic residues" evidence="1">
    <location>
        <begin position="217"/>
        <end position="226"/>
    </location>
</feature>
<name>A0AAW0KBY7_MYOGA</name>
<keyword evidence="3" id="KW-1185">Reference proteome</keyword>
<feature type="compositionally biased region" description="Polar residues" evidence="1">
    <location>
        <begin position="227"/>
        <end position="238"/>
    </location>
</feature>
<feature type="region of interest" description="Disordered" evidence="1">
    <location>
        <begin position="125"/>
        <end position="147"/>
    </location>
</feature>
<evidence type="ECO:0000313" key="2">
    <source>
        <dbReference type="EMBL" id="KAK7836054.1"/>
    </source>
</evidence>
<feature type="non-terminal residue" evidence="2">
    <location>
        <position position="238"/>
    </location>
</feature>
<dbReference type="Proteomes" id="UP001488838">
    <property type="component" value="Unassembled WGS sequence"/>
</dbReference>
<gene>
    <name evidence="2" type="ORF">U0070_004145</name>
</gene>
<feature type="region of interest" description="Disordered" evidence="1">
    <location>
        <begin position="182"/>
        <end position="238"/>
    </location>
</feature>
<evidence type="ECO:0000313" key="3">
    <source>
        <dbReference type="Proteomes" id="UP001488838"/>
    </source>
</evidence>
<reference evidence="2 3" key="1">
    <citation type="journal article" date="2023" name="bioRxiv">
        <title>Conserved and derived expression patterns and positive selection on dental genes reveal complex evolutionary context of ever-growing rodent molars.</title>
        <authorList>
            <person name="Calamari Z.T."/>
            <person name="Song A."/>
            <person name="Cohen E."/>
            <person name="Akter M."/>
            <person name="Roy R.D."/>
            <person name="Hallikas O."/>
            <person name="Christensen M.M."/>
            <person name="Li P."/>
            <person name="Marangoni P."/>
            <person name="Jernvall J."/>
            <person name="Klein O.D."/>
        </authorList>
    </citation>
    <scope>NUCLEOTIDE SEQUENCE [LARGE SCALE GENOMIC DNA]</scope>
    <source>
        <strain evidence="2">V071</strain>
    </source>
</reference>
<protein>
    <submittedName>
        <fullName evidence="2">Uncharacterized protein</fullName>
    </submittedName>
</protein>
<proteinExistence type="predicted"/>
<comment type="caution">
    <text evidence="2">The sequence shown here is derived from an EMBL/GenBank/DDBJ whole genome shotgun (WGS) entry which is preliminary data.</text>
</comment>
<feature type="region of interest" description="Disordered" evidence="1">
    <location>
        <begin position="32"/>
        <end position="58"/>
    </location>
</feature>
<evidence type="ECO:0000256" key="1">
    <source>
        <dbReference type="SAM" id="MobiDB-lite"/>
    </source>
</evidence>